<keyword evidence="5" id="KW-0687">Ribonucleoprotein</keyword>
<comment type="cofactor">
    <cofactor evidence="1">
        <name>Zn(2+)</name>
        <dbReference type="ChEBI" id="CHEBI:29105"/>
    </cofactor>
</comment>
<dbReference type="InterPro" id="IPR023407">
    <property type="entry name" value="Ribosomal_eS27_Zn-bd_dom_sf"/>
</dbReference>
<dbReference type="GO" id="GO:1990904">
    <property type="term" value="C:ribonucleoprotein complex"/>
    <property type="evidence" value="ECO:0007669"/>
    <property type="project" value="UniProtKB-KW"/>
</dbReference>
<dbReference type="PANTHER" id="PTHR11594">
    <property type="entry name" value="40S RIBOSOMAL PROTEIN S27"/>
    <property type="match status" value="1"/>
</dbReference>
<dbReference type="GO" id="GO:0005840">
    <property type="term" value="C:ribosome"/>
    <property type="evidence" value="ECO:0007669"/>
    <property type="project" value="UniProtKB-KW"/>
</dbReference>
<dbReference type="Pfam" id="PF01667">
    <property type="entry name" value="Ribosomal_S27e"/>
    <property type="match status" value="1"/>
</dbReference>
<evidence type="ECO:0000313" key="7">
    <source>
        <dbReference type="RefSeq" id="XP_019819107.2"/>
    </source>
</evidence>
<reference evidence="7" key="1">
    <citation type="submission" date="2025-08" db="UniProtKB">
        <authorList>
            <consortium name="RefSeq"/>
        </authorList>
    </citation>
    <scope>IDENTIFICATION</scope>
    <source>
        <tissue evidence="7">Blood</tissue>
    </source>
</reference>
<keyword evidence="6" id="KW-1185">Reference proteome</keyword>
<dbReference type="GeneID" id="109561146"/>
<evidence type="ECO:0000256" key="5">
    <source>
        <dbReference type="ARBA" id="ARBA00023274"/>
    </source>
</evidence>
<dbReference type="Proteomes" id="UP001652663">
    <property type="component" value="Chromosome 7"/>
</dbReference>
<evidence type="ECO:0000256" key="3">
    <source>
        <dbReference type="ARBA" id="ARBA00022833"/>
    </source>
</evidence>
<dbReference type="InterPro" id="IPR011332">
    <property type="entry name" value="Ribosomal_zn-bd"/>
</dbReference>
<evidence type="ECO:0000256" key="4">
    <source>
        <dbReference type="ARBA" id="ARBA00022980"/>
    </source>
</evidence>
<keyword evidence="4" id="KW-0689">Ribosomal protein</keyword>
<evidence type="ECO:0000313" key="6">
    <source>
        <dbReference type="Proteomes" id="UP001652663"/>
    </source>
</evidence>
<dbReference type="GO" id="GO:0006412">
    <property type="term" value="P:translation"/>
    <property type="evidence" value="ECO:0007669"/>
    <property type="project" value="InterPro"/>
</dbReference>
<accession>A0A6P5C1I7</accession>
<protein>
    <submittedName>
        <fullName evidence="7">Small ribosomal subunit protein eS27-like</fullName>
    </submittedName>
</protein>
<dbReference type="InterPro" id="IPR000592">
    <property type="entry name" value="Ribosomal_eS27"/>
</dbReference>
<dbReference type="SUPFAM" id="SSF57829">
    <property type="entry name" value="Zn-binding ribosomal proteins"/>
    <property type="match status" value="1"/>
</dbReference>
<organism evidence="6 7">
    <name type="scientific">Bos indicus</name>
    <name type="common">Zebu</name>
    <dbReference type="NCBI Taxonomy" id="9915"/>
    <lineage>
        <taxon>Eukaryota</taxon>
        <taxon>Metazoa</taxon>
        <taxon>Chordata</taxon>
        <taxon>Craniata</taxon>
        <taxon>Vertebrata</taxon>
        <taxon>Euteleostomi</taxon>
        <taxon>Mammalia</taxon>
        <taxon>Eutheria</taxon>
        <taxon>Laurasiatheria</taxon>
        <taxon>Artiodactyla</taxon>
        <taxon>Ruminantia</taxon>
        <taxon>Pecora</taxon>
        <taxon>Bovidae</taxon>
        <taxon>Bovinae</taxon>
        <taxon>Bos</taxon>
    </lineage>
</organism>
<sequence length="151" mass="16530">MWESCTPGFRSELLVQDGRATASALRAVGVRPSTAQALCKTLRFSRRCWAGCRHATPGTEISDDLPQRTHLLAKDLRHPSVEEKRKHKKCLVLNPNSHTVDVKSPECCKTTILFHHAPTVGLCVGLSTVLCPPTGGKASLTEGCSFRCKQH</sequence>
<dbReference type="KEGG" id="biu:109561146"/>
<keyword evidence="3" id="KW-0862">Zinc</keyword>
<dbReference type="GO" id="GO:0003735">
    <property type="term" value="F:structural constituent of ribosome"/>
    <property type="evidence" value="ECO:0007669"/>
    <property type="project" value="InterPro"/>
</dbReference>
<evidence type="ECO:0000256" key="1">
    <source>
        <dbReference type="ARBA" id="ARBA00001947"/>
    </source>
</evidence>
<dbReference type="Gene3D" id="2.20.25.100">
    <property type="entry name" value="Zn-binding ribosomal proteins"/>
    <property type="match status" value="1"/>
</dbReference>
<comment type="similarity">
    <text evidence="2">Belongs to the eukaryotic ribosomal protein eS27 family.</text>
</comment>
<gene>
    <name evidence="7" type="primary">LOC109561146</name>
</gene>
<name>A0A6P5C1I7_BOSIN</name>
<proteinExistence type="inferred from homology"/>
<dbReference type="RefSeq" id="XP_019819107.2">
    <property type="nucleotide sequence ID" value="XM_019963548.2"/>
</dbReference>
<evidence type="ECO:0000256" key="2">
    <source>
        <dbReference type="ARBA" id="ARBA00010919"/>
    </source>
</evidence>